<name>A0A916UET3_9ACTN</name>
<evidence type="ECO:0000313" key="2">
    <source>
        <dbReference type="Proteomes" id="UP000641514"/>
    </source>
</evidence>
<dbReference type="Gene3D" id="3.40.630.30">
    <property type="match status" value="1"/>
</dbReference>
<dbReference type="SUPFAM" id="SSF55729">
    <property type="entry name" value="Acyl-CoA N-acyltransferases (Nat)"/>
    <property type="match status" value="1"/>
</dbReference>
<evidence type="ECO:0008006" key="3">
    <source>
        <dbReference type="Google" id="ProtNLM"/>
    </source>
</evidence>
<dbReference type="Proteomes" id="UP000641514">
    <property type="component" value="Unassembled WGS sequence"/>
</dbReference>
<comment type="caution">
    <text evidence="1">The sequence shown here is derived from an EMBL/GenBank/DDBJ whole genome shotgun (WGS) entry which is preliminary data.</text>
</comment>
<protein>
    <recommendedName>
        <fullName evidence="3">GNAT family N-acetyltransferase</fullName>
    </recommendedName>
</protein>
<gene>
    <name evidence="1" type="ORF">GCM10011410_24930</name>
</gene>
<sequence>MHPLVTDLSPSQLRERLNEALSIYVAAMGYPPSVARRRAPMWAEHALRRGWKATGAFTSGVEALTHFGPQTRQPRENPSNALVGIAYGYSGDSQQWWYQQVRNGICDVRGVAAADVELEDYFELTELHIHPLVQGRNLGQSLLLQLLNGVDHKRVLLSTPEIAGESNRAWRLYRRLGFDDVLRNFRFDGDPRPFAILGRSLPVQPLECSTP</sequence>
<accession>A0A916UET3</accession>
<reference evidence="1" key="1">
    <citation type="journal article" date="2014" name="Int. J. Syst. Evol. Microbiol.">
        <title>Complete genome sequence of Corynebacterium casei LMG S-19264T (=DSM 44701T), isolated from a smear-ripened cheese.</title>
        <authorList>
            <consortium name="US DOE Joint Genome Institute (JGI-PGF)"/>
            <person name="Walter F."/>
            <person name="Albersmeier A."/>
            <person name="Kalinowski J."/>
            <person name="Ruckert C."/>
        </authorList>
    </citation>
    <scope>NUCLEOTIDE SEQUENCE</scope>
    <source>
        <strain evidence="1">CGMCC 1.15478</strain>
    </source>
</reference>
<reference evidence="1" key="2">
    <citation type="submission" date="2020-09" db="EMBL/GenBank/DDBJ databases">
        <authorList>
            <person name="Sun Q."/>
            <person name="Zhou Y."/>
        </authorList>
    </citation>
    <scope>NUCLEOTIDE SEQUENCE</scope>
    <source>
        <strain evidence="1">CGMCC 1.15478</strain>
    </source>
</reference>
<keyword evidence="2" id="KW-1185">Reference proteome</keyword>
<dbReference type="InterPro" id="IPR016181">
    <property type="entry name" value="Acyl_CoA_acyltransferase"/>
</dbReference>
<evidence type="ECO:0000313" key="1">
    <source>
        <dbReference type="EMBL" id="GGC71040.1"/>
    </source>
</evidence>
<organism evidence="1 2">
    <name type="scientific">Hoyosella rhizosphaerae</name>
    <dbReference type="NCBI Taxonomy" id="1755582"/>
    <lineage>
        <taxon>Bacteria</taxon>
        <taxon>Bacillati</taxon>
        <taxon>Actinomycetota</taxon>
        <taxon>Actinomycetes</taxon>
        <taxon>Mycobacteriales</taxon>
        <taxon>Hoyosellaceae</taxon>
        <taxon>Hoyosella</taxon>
    </lineage>
</organism>
<proteinExistence type="predicted"/>
<dbReference type="AlphaFoldDB" id="A0A916UET3"/>
<dbReference type="EMBL" id="BMJH01000003">
    <property type="protein sequence ID" value="GGC71040.1"/>
    <property type="molecule type" value="Genomic_DNA"/>
</dbReference>